<dbReference type="Gene3D" id="3.30.110.30">
    <property type="entry name" value="C-terminal domain of ProRS"/>
    <property type="match status" value="1"/>
</dbReference>
<keyword evidence="3" id="KW-1185">Reference proteome</keyword>
<comment type="caution">
    <text evidence="2">The sequence shown here is derived from an EMBL/GenBank/DDBJ whole genome shotgun (WGS) entry which is preliminary data.</text>
</comment>
<evidence type="ECO:0000259" key="1">
    <source>
        <dbReference type="SMART" id="SM00946"/>
    </source>
</evidence>
<sequence>MRSPVNLRLGLVGYYGSEARTKGETGAAKTLCSPFEQPELPEGTLCFASGKPAKKWTYWGRSY</sequence>
<dbReference type="InterPro" id="IPR016061">
    <property type="entry name" value="Pro-tRNA_ligase_II_C"/>
</dbReference>
<dbReference type="Proteomes" id="UP000266723">
    <property type="component" value="Unassembled WGS sequence"/>
</dbReference>
<organism evidence="2 3">
    <name type="scientific">Brassica cretica</name>
    <name type="common">Mustard</name>
    <dbReference type="NCBI Taxonomy" id="69181"/>
    <lineage>
        <taxon>Eukaryota</taxon>
        <taxon>Viridiplantae</taxon>
        <taxon>Streptophyta</taxon>
        <taxon>Embryophyta</taxon>
        <taxon>Tracheophyta</taxon>
        <taxon>Spermatophyta</taxon>
        <taxon>Magnoliopsida</taxon>
        <taxon>eudicotyledons</taxon>
        <taxon>Gunneridae</taxon>
        <taxon>Pentapetalae</taxon>
        <taxon>rosids</taxon>
        <taxon>malvids</taxon>
        <taxon>Brassicales</taxon>
        <taxon>Brassicaceae</taxon>
        <taxon>Brassiceae</taxon>
        <taxon>Brassica</taxon>
    </lineage>
</organism>
<dbReference type="InterPro" id="IPR017449">
    <property type="entry name" value="Pro-tRNA_synth_II"/>
</dbReference>
<dbReference type="SMART" id="SM00946">
    <property type="entry name" value="ProRS-C_1"/>
    <property type="match status" value="1"/>
</dbReference>
<evidence type="ECO:0000313" key="3">
    <source>
        <dbReference type="Proteomes" id="UP000266723"/>
    </source>
</evidence>
<dbReference type="SUPFAM" id="SSF64586">
    <property type="entry name" value="C-terminal domain of ProRS"/>
    <property type="match status" value="1"/>
</dbReference>
<name>A0ABQ7AP71_BRACR</name>
<accession>A0ABQ7AP71</accession>
<feature type="domain" description="Proline-tRNA ligase class II C-terminal" evidence="1">
    <location>
        <begin position="7"/>
        <end position="63"/>
    </location>
</feature>
<evidence type="ECO:0000313" key="2">
    <source>
        <dbReference type="EMBL" id="KAF3515906.1"/>
    </source>
</evidence>
<proteinExistence type="predicted"/>
<protein>
    <recommendedName>
        <fullName evidence="1">Proline-tRNA ligase class II C-terminal domain-containing protein</fullName>
    </recommendedName>
</protein>
<reference evidence="2 3" key="1">
    <citation type="journal article" date="2020" name="BMC Genomics">
        <title>Intraspecific diversification of the crop wild relative Brassica cretica Lam. using demographic model selection.</title>
        <authorList>
            <person name="Kioukis A."/>
            <person name="Michalopoulou V.A."/>
            <person name="Briers L."/>
            <person name="Pirintsos S."/>
            <person name="Studholme D.J."/>
            <person name="Pavlidis P."/>
            <person name="Sarris P.F."/>
        </authorList>
    </citation>
    <scope>NUCLEOTIDE SEQUENCE [LARGE SCALE GENOMIC DNA]</scope>
    <source>
        <strain evidence="3">cv. PFS-1207/04</strain>
    </source>
</reference>
<gene>
    <name evidence="2" type="ORF">DY000_02061964</name>
</gene>
<dbReference type="EMBL" id="QGKV02001556">
    <property type="protein sequence ID" value="KAF3515906.1"/>
    <property type="molecule type" value="Genomic_DNA"/>
</dbReference>
<dbReference type="Pfam" id="PF09180">
    <property type="entry name" value="ProRS-C_1"/>
    <property type="match status" value="1"/>
</dbReference>